<accession>A0A2X2J0E5</accession>
<evidence type="ECO:0000313" key="1">
    <source>
        <dbReference type="EMBL" id="SPZ85116.1"/>
    </source>
</evidence>
<dbReference type="RefSeq" id="WP_112374350.1">
    <property type="nucleotide sequence ID" value="NZ_UAUU01000006.1"/>
</dbReference>
<dbReference type="Proteomes" id="UP000251241">
    <property type="component" value="Unassembled WGS sequence"/>
</dbReference>
<gene>
    <name evidence="1" type="ORF">NCTC11343_01673</name>
</gene>
<name>A0A2X2J0E5_SPHMU</name>
<dbReference type="AlphaFoldDB" id="A0A2X2J0E5"/>
<dbReference type="EMBL" id="UAUU01000006">
    <property type="protein sequence ID" value="SPZ85116.1"/>
    <property type="molecule type" value="Genomic_DNA"/>
</dbReference>
<organism evidence="1 2">
    <name type="scientific">Sphingobacterium multivorum</name>
    <dbReference type="NCBI Taxonomy" id="28454"/>
    <lineage>
        <taxon>Bacteria</taxon>
        <taxon>Pseudomonadati</taxon>
        <taxon>Bacteroidota</taxon>
        <taxon>Sphingobacteriia</taxon>
        <taxon>Sphingobacteriales</taxon>
        <taxon>Sphingobacteriaceae</taxon>
        <taxon>Sphingobacterium</taxon>
    </lineage>
</organism>
<proteinExistence type="predicted"/>
<sequence length="147" mass="16903">MYKNYAQLRRALYDQTQQMKNSDRPDIWGRPQWRGNIMRISLTTILMSCCLLHVGAKTYGQDVSIQEKSVSLRKVFSEINKQTGYSYVWAATTIDPDTKVNLTVKKESLGNALGKLLDDLDLDLRSRGRLLSYTKNLNRLNDRSLIS</sequence>
<protein>
    <submittedName>
        <fullName evidence="1">Uncharacterized protein</fullName>
    </submittedName>
</protein>
<reference evidence="1 2" key="1">
    <citation type="submission" date="2018-06" db="EMBL/GenBank/DDBJ databases">
        <authorList>
            <consortium name="Pathogen Informatics"/>
            <person name="Doyle S."/>
        </authorList>
    </citation>
    <scope>NUCLEOTIDE SEQUENCE [LARGE SCALE GENOMIC DNA]</scope>
    <source>
        <strain evidence="1 2">NCTC11343</strain>
    </source>
</reference>
<evidence type="ECO:0000313" key="2">
    <source>
        <dbReference type="Proteomes" id="UP000251241"/>
    </source>
</evidence>